<evidence type="ECO:0000259" key="1">
    <source>
        <dbReference type="Pfam" id="PF25540"/>
    </source>
</evidence>
<name>C1H7V4_PARBA</name>
<dbReference type="EMBL" id="KN294011">
    <property type="protein sequence ID" value="EEH36427.2"/>
    <property type="molecule type" value="Genomic_DNA"/>
</dbReference>
<dbReference type="OrthoDB" id="2270193at2759"/>
<keyword evidence="3" id="KW-1185">Reference proteome</keyword>
<dbReference type="eggNOG" id="ENOG502RVDM">
    <property type="taxonomic scope" value="Eukaryota"/>
</dbReference>
<dbReference type="Proteomes" id="UP000002059">
    <property type="component" value="Partially assembled WGS sequence"/>
</dbReference>
<dbReference type="GeneID" id="9094557"/>
<feature type="domain" description="DUF7923" evidence="1">
    <location>
        <begin position="79"/>
        <end position="194"/>
    </location>
</feature>
<dbReference type="PANTHER" id="PTHR37543:SF1">
    <property type="entry name" value="CCCH ZINC FINGER DNA BINDING PROTEIN (AFU_ORTHOLOGUE AFUA_5G12760)"/>
    <property type="match status" value="1"/>
</dbReference>
<protein>
    <submittedName>
        <fullName evidence="2">CCCH zinc finger DNA binding protein</fullName>
    </submittedName>
</protein>
<dbReference type="VEuPathDB" id="FungiDB:PAAG_06845"/>
<organism evidence="2 3">
    <name type="scientific">Paracoccidioides lutzii (strain ATCC MYA-826 / Pb01)</name>
    <name type="common">Paracoccidioides brasiliensis</name>
    <dbReference type="NCBI Taxonomy" id="502779"/>
    <lineage>
        <taxon>Eukaryota</taxon>
        <taxon>Fungi</taxon>
        <taxon>Dikarya</taxon>
        <taxon>Ascomycota</taxon>
        <taxon>Pezizomycotina</taxon>
        <taxon>Eurotiomycetes</taxon>
        <taxon>Eurotiomycetidae</taxon>
        <taxon>Onygenales</taxon>
        <taxon>Ajellomycetaceae</taxon>
        <taxon>Paracoccidioides</taxon>
    </lineage>
</organism>
<evidence type="ECO:0000313" key="3">
    <source>
        <dbReference type="Proteomes" id="UP000002059"/>
    </source>
</evidence>
<accession>C1H7V4</accession>
<dbReference type="PANTHER" id="PTHR37543">
    <property type="entry name" value="CCCH ZINC FINGER DNA BINDING PROTEIN (AFU_ORTHOLOGUE AFUA_5G12760)"/>
    <property type="match status" value="1"/>
</dbReference>
<evidence type="ECO:0000313" key="2">
    <source>
        <dbReference type="EMBL" id="EEH36427.2"/>
    </source>
</evidence>
<dbReference type="STRING" id="502779.C1H7V4"/>
<dbReference type="AlphaFoldDB" id="C1H7V4"/>
<dbReference type="InterPro" id="IPR057683">
    <property type="entry name" value="DUF7923"/>
</dbReference>
<dbReference type="KEGG" id="pbl:PAAG_06845"/>
<sequence length="219" mass="25425">MERIEGLEKDIDEKKVLLEKQEDMANMYHQRSREAKLELMKTPQNMERNAFVSVLFLDKFVIDGKSRVKKLPDSSSTMFKSLRRTYQEAQILDDEEEFELFVHGFNIGHPMCDFVDAGAGKECSDEKIRLHAGNVHRKHITFASSTNSGYARLLGPYSSTEVCNRVTMLEGPPFERELAELKDKYRTTSFPTVFRETKLPPTRFRRPRITDMPTNPRTI</sequence>
<dbReference type="HOGENOM" id="CLU_1261866_0_0_1"/>
<reference evidence="2 3" key="1">
    <citation type="journal article" date="2011" name="PLoS Genet.">
        <title>Comparative genomic analysis of human fungal pathogens causing paracoccidioidomycosis.</title>
        <authorList>
            <person name="Desjardins C.A."/>
            <person name="Champion M.D."/>
            <person name="Holder J.W."/>
            <person name="Muszewska A."/>
            <person name="Goldberg J."/>
            <person name="Bailao A.M."/>
            <person name="Brigido M.M."/>
            <person name="Ferreira M.E."/>
            <person name="Garcia A.M."/>
            <person name="Grynberg M."/>
            <person name="Gujja S."/>
            <person name="Heiman D.I."/>
            <person name="Henn M.R."/>
            <person name="Kodira C.D."/>
            <person name="Leon-Narvaez H."/>
            <person name="Longo L.V."/>
            <person name="Ma L.J."/>
            <person name="Malavazi I."/>
            <person name="Matsuo A.L."/>
            <person name="Morais F.V."/>
            <person name="Pereira M."/>
            <person name="Rodriguez-Brito S."/>
            <person name="Sakthikumar S."/>
            <person name="Salem-Izacc S.M."/>
            <person name="Sykes S.M."/>
            <person name="Teixeira M.M."/>
            <person name="Vallejo M.C."/>
            <person name="Walter M.E."/>
            <person name="Yandava C."/>
            <person name="Young S."/>
            <person name="Zeng Q."/>
            <person name="Zucker J."/>
            <person name="Felipe M.S."/>
            <person name="Goldman G.H."/>
            <person name="Haas B.J."/>
            <person name="McEwen J.G."/>
            <person name="Nino-Vega G."/>
            <person name="Puccia R."/>
            <person name="San-Blas G."/>
            <person name="Soares C.M."/>
            <person name="Birren B.W."/>
            <person name="Cuomo C.A."/>
        </authorList>
    </citation>
    <scope>NUCLEOTIDE SEQUENCE [LARGE SCALE GENOMIC DNA]</scope>
    <source>
        <strain evidence="3">ATCC MYA-826 / Pb01</strain>
    </source>
</reference>
<dbReference type="Pfam" id="PF25540">
    <property type="entry name" value="DUF7923"/>
    <property type="match status" value="1"/>
</dbReference>
<gene>
    <name evidence="2" type="ORF">PAAG_06845</name>
</gene>
<dbReference type="RefSeq" id="XP_015700470.1">
    <property type="nucleotide sequence ID" value="XM_015846035.1"/>
</dbReference>
<proteinExistence type="predicted"/>